<dbReference type="PANTHER" id="PTHR30068:SF3">
    <property type="entry name" value="PHOSPHOLIPID_GLYCEROL ACYLTRANSFERASE DOMAIN-CONTAINING PROTEIN"/>
    <property type="match status" value="1"/>
</dbReference>
<evidence type="ECO:0000313" key="2">
    <source>
        <dbReference type="EMBL" id="RZO22990.1"/>
    </source>
</evidence>
<reference evidence="2 3" key="1">
    <citation type="submission" date="2019-02" db="EMBL/GenBank/DDBJ databases">
        <title>Prokaryotic population dynamics and viral predation in marine succession experiment using metagenomics: the confinement effect.</title>
        <authorList>
            <person name="Haro-Moreno J.M."/>
            <person name="Rodriguez-Valera F."/>
            <person name="Lopez-Perez M."/>
        </authorList>
    </citation>
    <scope>NUCLEOTIDE SEQUENCE [LARGE SCALE GENOMIC DNA]</scope>
    <source>
        <strain evidence="2">MED-G170</strain>
    </source>
</reference>
<name>A0A520MP68_9GAMM</name>
<dbReference type="GO" id="GO:0016746">
    <property type="term" value="F:acyltransferase activity"/>
    <property type="evidence" value="ECO:0007669"/>
    <property type="project" value="InterPro"/>
</dbReference>
<dbReference type="GO" id="GO:0042840">
    <property type="term" value="P:D-glucuronate catabolic process"/>
    <property type="evidence" value="ECO:0007669"/>
    <property type="project" value="TreeGrafter"/>
</dbReference>
<accession>A0A520MP68</accession>
<dbReference type="PANTHER" id="PTHR30068">
    <property type="entry name" value="URONATE ISOMERASE"/>
    <property type="match status" value="1"/>
</dbReference>
<dbReference type="Pfam" id="PF01553">
    <property type="entry name" value="Acyltransferase"/>
    <property type="match status" value="1"/>
</dbReference>
<proteinExistence type="predicted"/>
<protein>
    <recommendedName>
        <fullName evidence="1">Phospholipid/glycerol acyltransferase domain-containing protein</fullName>
    </recommendedName>
</protein>
<dbReference type="EMBL" id="SHBP01000001">
    <property type="protein sequence ID" value="RZO22990.1"/>
    <property type="molecule type" value="Genomic_DNA"/>
</dbReference>
<evidence type="ECO:0000313" key="3">
    <source>
        <dbReference type="Proteomes" id="UP000315889"/>
    </source>
</evidence>
<dbReference type="SUPFAM" id="SSF69593">
    <property type="entry name" value="Glycerol-3-phosphate (1)-acyltransferase"/>
    <property type="match status" value="1"/>
</dbReference>
<comment type="caution">
    <text evidence="2">The sequence shown here is derived from an EMBL/GenBank/DDBJ whole genome shotgun (WGS) entry which is preliminary data.</text>
</comment>
<evidence type="ECO:0000259" key="1">
    <source>
        <dbReference type="Pfam" id="PF01553"/>
    </source>
</evidence>
<sequence>MNDFDDIRPYNDSEVPAALARLIADPELMDVLLSRQFPLLTKVFPDIFNFLARPFLSRSLLKLTRDVSTVSDFQEHMSKRLREVLDRTTDNYQFSGLDNLDSDKAYLFMSNHRDIALDPALVNLGLSIAKRNTVRIAIGDNLLSKPFASDLMRVNRSFIVKRSVTGRRDKLEALKHLSRYIRYSLITEEVSIWIAQAEGRAKNGCDRTETALLKMLALSKESDQSFAQATGELNIIPVAISYEYDPCDADKACELFAQQEGIPYTKDPFEDLDSIQKGFVDYKGRIQITFGEPVTNKYENADLLAAEIDRQIHLYYQLFPTNIIAWKMHCDTVDKKILDKLKSQWLDEDWTLAEDRFNSRINAMPLHHQAIAIAAYAAPVNSQLQYSMSGQES</sequence>
<dbReference type="Proteomes" id="UP000315889">
    <property type="component" value="Unassembled WGS sequence"/>
</dbReference>
<dbReference type="AlphaFoldDB" id="A0A520MP68"/>
<feature type="domain" description="Phospholipid/glycerol acyltransferase" evidence="1">
    <location>
        <begin position="93"/>
        <end position="241"/>
    </location>
</feature>
<dbReference type="GO" id="GO:0019698">
    <property type="term" value="P:D-galacturonate catabolic process"/>
    <property type="evidence" value="ECO:0007669"/>
    <property type="project" value="TreeGrafter"/>
</dbReference>
<dbReference type="InterPro" id="IPR002123">
    <property type="entry name" value="Plipid/glycerol_acylTrfase"/>
</dbReference>
<gene>
    <name evidence="2" type="ORF">EVB03_01105</name>
</gene>
<organism evidence="2 3">
    <name type="scientific">SAR92 clade bacterium</name>
    <dbReference type="NCBI Taxonomy" id="2315479"/>
    <lineage>
        <taxon>Bacteria</taxon>
        <taxon>Pseudomonadati</taxon>
        <taxon>Pseudomonadota</taxon>
        <taxon>Gammaproteobacteria</taxon>
        <taxon>Cellvibrionales</taxon>
        <taxon>Porticoccaceae</taxon>
        <taxon>SAR92 clade</taxon>
    </lineage>
</organism>